<dbReference type="InterPro" id="IPR009100">
    <property type="entry name" value="AcylCoA_DH/oxidase_NM_dom_sf"/>
</dbReference>
<feature type="non-terminal residue" evidence="2">
    <location>
        <position position="62"/>
    </location>
</feature>
<dbReference type="PANTHER" id="PTHR43884:SF12">
    <property type="entry name" value="ISOVALERYL-COA DEHYDROGENASE, MITOCHONDRIAL-RELATED"/>
    <property type="match status" value="1"/>
</dbReference>
<gene>
    <name evidence="2" type="ORF">G3M58_62685</name>
</gene>
<dbReference type="GO" id="GO:0050660">
    <property type="term" value="F:flavin adenine dinucleotide binding"/>
    <property type="evidence" value="ECO:0007669"/>
    <property type="project" value="InterPro"/>
</dbReference>
<feature type="domain" description="Acyl-CoA dehydrogenase/oxidase N-terminal" evidence="1">
    <location>
        <begin position="6"/>
        <end position="62"/>
    </location>
</feature>
<dbReference type="AlphaFoldDB" id="A0A6G3XGX1"/>
<dbReference type="SUPFAM" id="SSF56645">
    <property type="entry name" value="Acyl-CoA dehydrogenase NM domain-like"/>
    <property type="match status" value="1"/>
</dbReference>
<name>A0A6G3XGX1_9ACTN</name>
<protein>
    <submittedName>
        <fullName evidence="2">Acyl-CoA dehydrogenase family protein</fullName>
    </submittedName>
</protein>
<sequence>MDLTLNEEQEAVRKLAEDFVAREVAPHVVAWDRAENVDKSIVKKLGDLGFLGLTVPEEYGGS</sequence>
<dbReference type="Pfam" id="PF02771">
    <property type="entry name" value="Acyl-CoA_dh_N"/>
    <property type="match status" value="1"/>
</dbReference>
<organism evidence="2">
    <name type="scientific">Streptomyces sp. SID7499</name>
    <dbReference type="NCBI Taxonomy" id="2706086"/>
    <lineage>
        <taxon>Bacteria</taxon>
        <taxon>Bacillati</taxon>
        <taxon>Actinomycetota</taxon>
        <taxon>Actinomycetes</taxon>
        <taxon>Kitasatosporales</taxon>
        <taxon>Streptomycetaceae</taxon>
        <taxon>Streptomyces</taxon>
    </lineage>
</organism>
<dbReference type="InterPro" id="IPR013786">
    <property type="entry name" value="AcylCoA_DH/ox_N"/>
</dbReference>
<comment type="caution">
    <text evidence="2">The sequence shown here is derived from an EMBL/GenBank/DDBJ whole genome shotgun (WGS) entry which is preliminary data.</text>
</comment>
<dbReference type="PANTHER" id="PTHR43884">
    <property type="entry name" value="ACYL-COA DEHYDROGENASE"/>
    <property type="match status" value="1"/>
</dbReference>
<proteinExistence type="predicted"/>
<reference evidence="2" key="1">
    <citation type="submission" date="2020-01" db="EMBL/GenBank/DDBJ databases">
        <title>Insect and environment-associated Actinomycetes.</title>
        <authorList>
            <person name="Currrie C."/>
            <person name="Chevrette M."/>
            <person name="Carlson C."/>
            <person name="Stubbendieck R."/>
            <person name="Wendt-Pienkowski E."/>
        </authorList>
    </citation>
    <scope>NUCLEOTIDE SEQUENCE</scope>
    <source>
        <strain evidence="2">SID7499</strain>
    </source>
</reference>
<dbReference type="Gene3D" id="1.10.540.10">
    <property type="entry name" value="Acyl-CoA dehydrogenase/oxidase, N-terminal domain"/>
    <property type="match status" value="1"/>
</dbReference>
<dbReference type="InterPro" id="IPR037069">
    <property type="entry name" value="AcylCoA_DH/ox_N_sf"/>
</dbReference>
<dbReference type="GO" id="GO:0003995">
    <property type="term" value="F:acyl-CoA dehydrogenase activity"/>
    <property type="evidence" value="ECO:0007669"/>
    <property type="project" value="TreeGrafter"/>
</dbReference>
<evidence type="ECO:0000313" key="2">
    <source>
        <dbReference type="EMBL" id="NEE17065.1"/>
    </source>
</evidence>
<evidence type="ECO:0000259" key="1">
    <source>
        <dbReference type="Pfam" id="PF02771"/>
    </source>
</evidence>
<dbReference type="EMBL" id="JAAGMN010006530">
    <property type="protein sequence ID" value="NEE17065.1"/>
    <property type="molecule type" value="Genomic_DNA"/>
</dbReference>
<accession>A0A6G3XGX1</accession>